<organism evidence="4 5">
    <name type="scientific">Segetibacter aerophilus</name>
    <dbReference type="NCBI Taxonomy" id="670293"/>
    <lineage>
        <taxon>Bacteria</taxon>
        <taxon>Pseudomonadati</taxon>
        <taxon>Bacteroidota</taxon>
        <taxon>Chitinophagia</taxon>
        <taxon>Chitinophagales</taxon>
        <taxon>Chitinophagaceae</taxon>
        <taxon>Segetibacter</taxon>
    </lineage>
</organism>
<feature type="domain" description="Galactosyltransferase C-terminal" evidence="3">
    <location>
        <begin position="146"/>
        <end position="198"/>
    </location>
</feature>
<reference evidence="4 5" key="1">
    <citation type="submission" date="2019-07" db="EMBL/GenBank/DDBJ databases">
        <title>Whole genome shotgun sequence of Segetibacter aerophilus NBRC 106135.</title>
        <authorList>
            <person name="Hosoyama A."/>
            <person name="Uohara A."/>
            <person name="Ohji S."/>
            <person name="Ichikawa N."/>
        </authorList>
    </citation>
    <scope>NUCLEOTIDE SEQUENCE [LARGE SCALE GENOMIC DNA]</scope>
    <source>
        <strain evidence="4 5">NBRC 106135</strain>
    </source>
</reference>
<evidence type="ECO:0000259" key="2">
    <source>
        <dbReference type="Pfam" id="PF00535"/>
    </source>
</evidence>
<evidence type="ECO:0000313" key="5">
    <source>
        <dbReference type="Proteomes" id="UP000321513"/>
    </source>
</evidence>
<evidence type="ECO:0000256" key="1">
    <source>
        <dbReference type="ARBA" id="ARBA00022679"/>
    </source>
</evidence>
<dbReference type="InterPro" id="IPR027791">
    <property type="entry name" value="Galactosyl_T_C"/>
</dbReference>
<dbReference type="OrthoDB" id="6638511at2"/>
<dbReference type="Proteomes" id="UP000321513">
    <property type="component" value="Unassembled WGS sequence"/>
</dbReference>
<dbReference type="Pfam" id="PF02709">
    <property type="entry name" value="Glyco_transf_7C"/>
    <property type="match status" value="1"/>
</dbReference>
<evidence type="ECO:0000259" key="3">
    <source>
        <dbReference type="Pfam" id="PF02709"/>
    </source>
</evidence>
<dbReference type="PANTHER" id="PTHR43685:SF2">
    <property type="entry name" value="GLYCOSYLTRANSFERASE 2-LIKE DOMAIN-CONTAINING PROTEIN"/>
    <property type="match status" value="1"/>
</dbReference>
<dbReference type="GO" id="GO:0016740">
    <property type="term" value="F:transferase activity"/>
    <property type="evidence" value="ECO:0007669"/>
    <property type="project" value="UniProtKB-KW"/>
</dbReference>
<evidence type="ECO:0000313" key="4">
    <source>
        <dbReference type="EMBL" id="GEO07614.1"/>
    </source>
</evidence>
<keyword evidence="1 4" id="KW-0808">Transferase</keyword>
<dbReference type="AlphaFoldDB" id="A0A512B6M2"/>
<dbReference type="SUPFAM" id="SSF53448">
    <property type="entry name" value="Nucleotide-diphospho-sugar transferases"/>
    <property type="match status" value="1"/>
</dbReference>
<dbReference type="Pfam" id="PF00535">
    <property type="entry name" value="Glycos_transf_2"/>
    <property type="match status" value="1"/>
</dbReference>
<proteinExistence type="predicted"/>
<dbReference type="EMBL" id="BJYT01000001">
    <property type="protein sequence ID" value="GEO07614.1"/>
    <property type="molecule type" value="Genomic_DNA"/>
</dbReference>
<gene>
    <name evidence="4" type="ORF">SAE01_01100</name>
</gene>
<accession>A0A512B6M2</accession>
<dbReference type="PANTHER" id="PTHR43685">
    <property type="entry name" value="GLYCOSYLTRANSFERASE"/>
    <property type="match status" value="1"/>
</dbReference>
<dbReference type="InterPro" id="IPR001173">
    <property type="entry name" value="Glyco_trans_2-like"/>
</dbReference>
<keyword evidence="5" id="KW-1185">Reference proteome</keyword>
<dbReference type="InterPro" id="IPR050834">
    <property type="entry name" value="Glycosyltransf_2"/>
</dbReference>
<dbReference type="Gene3D" id="3.90.550.10">
    <property type="entry name" value="Spore Coat Polysaccharide Biosynthesis Protein SpsA, Chain A"/>
    <property type="match status" value="1"/>
</dbReference>
<dbReference type="InterPro" id="IPR029044">
    <property type="entry name" value="Nucleotide-diphossugar_trans"/>
</dbReference>
<protein>
    <submittedName>
        <fullName evidence="4">Glycosyl transferase</fullName>
    </submittedName>
</protein>
<feature type="domain" description="Glycosyltransferase 2-like" evidence="2">
    <location>
        <begin position="5"/>
        <end position="131"/>
    </location>
</feature>
<comment type="caution">
    <text evidence="4">The sequence shown here is derived from an EMBL/GenBank/DDBJ whole genome shotgun (WGS) entry which is preliminary data.</text>
</comment>
<name>A0A512B6M2_9BACT</name>
<sequence length="284" mass="33118">MCEVSIIVPCYNQGRYLPETIGSVRSQTFSDWEIIIIDDGSSDIETKELLGNLNEPKVKIIHTENRGVAAARNTGIESAKGKYILPLDADDLIGKDYLKEAVACLAADIELKVVYSNAKYFGDEKGLISLEDYDPKKMLRQNLIFCTALFRKSHWLKCGGYDEEFLTGWEDWEFWLRLINSERQVHKLPGIHFYYRIKKGSRNANLQNERLKHAEQQLYSKHIKLYRKSYPNPISLIRNYENLLYEQQQFENYKKTLRSSLSYRIGNFVLLPLKYLNRLKKSSV</sequence>